<dbReference type="GO" id="GO:0016881">
    <property type="term" value="F:acid-amino acid ligase activity"/>
    <property type="evidence" value="ECO:0007669"/>
    <property type="project" value="UniProtKB-UniRule"/>
</dbReference>
<dbReference type="InterPro" id="IPR035911">
    <property type="entry name" value="MurE/MurF_N"/>
</dbReference>
<evidence type="ECO:0000256" key="4">
    <source>
        <dbReference type="ARBA" id="ARBA00022984"/>
    </source>
</evidence>
<protein>
    <recommendedName>
        <fullName evidence="7">UDP-N-acetylmuramyl-tripeptide synthetase</fullName>
        <ecNumber evidence="7">6.3.2.-</ecNumber>
    </recommendedName>
    <alternativeName>
        <fullName evidence="7">UDP-MurNAc-tripeptide synthetase</fullName>
    </alternativeName>
</protein>
<comment type="function">
    <text evidence="7">Catalyzes the addition of an amino acid to the nucleotide precursor UDP-N-acetylmuramoyl-L-alanyl-D-glutamate (UMAG) in the biosynthesis of bacterial cell-wall peptidoglycan.</text>
</comment>
<reference evidence="12" key="1">
    <citation type="submission" date="2020-02" db="EMBL/GenBank/DDBJ databases">
        <authorList>
            <person name="Meier V. D."/>
        </authorList>
    </citation>
    <scope>NUCLEOTIDE SEQUENCE</scope>
    <source>
        <strain evidence="12">AVDCRST_MAG49</strain>
    </source>
</reference>
<dbReference type="GO" id="GO:0071555">
    <property type="term" value="P:cell wall organization"/>
    <property type="evidence" value="ECO:0007669"/>
    <property type="project" value="UniProtKB-KW"/>
</dbReference>
<dbReference type="InterPro" id="IPR005761">
    <property type="entry name" value="UDP-N-AcMur-Glu-dNH2Pim_ligase"/>
</dbReference>
<comment type="similarity">
    <text evidence="1 7">Belongs to the MurCDEF family. MurE subfamily.</text>
</comment>
<proteinExistence type="inferred from homology"/>
<dbReference type="InterPro" id="IPR036615">
    <property type="entry name" value="Mur_ligase_C_dom_sf"/>
</dbReference>
<dbReference type="PANTHER" id="PTHR23135">
    <property type="entry name" value="MUR LIGASE FAMILY MEMBER"/>
    <property type="match status" value="1"/>
</dbReference>
<dbReference type="SUPFAM" id="SSF53244">
    <property type="entry name" value="MurD-like peptide ligases, peptide-binding domain"/>
    <property type="match status" value="1"/>
</dbReference>
<dbReference type="Gene3D" id="3.40.1190.10">
    <property type="entry name" value="Mur-like, catalytic domain"/>
    <property type="match status" value="1"/>
</dbReference>
<dbReference type="EC" id="6.3.2.-" evidence="7"/>
<evidence type="ECO:0000313" key="12">
    <source>
        <dbReference type="EMBL" id="CAA9547219.1"/>
    </source>
</evidence>
<keyword evidence="5 7" id="KW-0131">Cell cycle</keyword>
<feature type="binding site" evidence="7">
    <location>
        <position position="173"/>
    </location>
    <ligand>
        <name>UDP-N-acetyl-alpha-D-muramoyl-L-alanyl-D-glutamate</name>
        <dbReference type="ChEBI" id="CHEBI:83900"/>
    </ligand>
</feature>
<feature type="binding site" evidence="7">
    <location>
        <begin position="94"/>
        <end position="100"/>
    </location>
    <ligand>
        <name>ATP</name>
        <dbReference type="ChEBI" id="CHEBI:30616"/>
    </ligand>
</feature>
<evidence type="ECO:0000256" key="3">
    <source>
        <dbReference type="ARBA" id="ARBA00022960"/>
    </source>
</evidence>
<dbReference type="GO" id="GO:0005524">
    <property type="term" value="F:ATP binding"/>
    <property type="evidence" value="ECO:0007669"/>
    <property type="project" value="UniProtKB-UniRule"/>
</dbReference>
<dbReference type="EMBL" id="CADCWG010000086">
    <property type="protein sequence ID" value="CAA9547219.1"/>
    <property type="molecule type" value="Genomic_DNA"/>
</dbReference>
<comment type="cofactor">
    <cofactor evidence="7">
        <name>Mg(2+)</name>
        <dbReference type="ChEBI" id="CHEBI:18420"/>
    </cofactor>
</comment>
<comment type="subcellular location">
    <subcellularLocation>
        <location evidence="7 8">Cytoplasm</location>
    </subcellularLocation>
</comment>
<organism evidence="12">
    <name type="scientific">uncultured Thermomicrobiales bacterium</name>
    <dbReference type="NCBI Taxonomy" id="1645740"/>
    <lineage>
        <taxon>Bacteria</taxon>
        <taxon>Pseudomonadati</taxon>
        <taxon>Thermomicrobiota</taxon>
        <taxon>Thermomicrobia</taxon>
        <taxon>Thermomicrobiales</taxon>
        <taxon>environmental samples</taxon>
    </lineage>
</organism>
<dbReference type="AlphaFoldDB" id="A0A6J4UDQ0"/>
<dbReference type="InterPro" id="IPR036565">
    <property type="entry name" value="Mur-like_cat_sf"/>
</dbReference>
<dbReference type="Gene3D" id="3.90.190.20">
    <property type="entry name" value="Mur ligase, C-terminal domain"/>
    <property type="match status" value="1"/>
</dbReference>
<dbReference type="InterPro" id="IPR000713">
    <property type="entry name" value="Mur_ligase_N"/>
</dbReference>
<evidence type="ECO:0000256" key="6">
    <source>
        <dbReference type="ARBA" id="ARBA00023316"/>
    </source>
</evidence>
<keyword evidence="4 7" id="KW-0573">Peptidoglycan synthesis</keyword>
<feature type="domain" description="Mur ligase N-terminal catalytic" evidence="9">
    <location>
        <begin position="11"/>
        <end position="65"/>
    </location>
</feature>
<dbReference type="HAMAP" id="MF_00208">
    <property type="entry name" value="MurE"/>
    <property type="match status" value="1"/>
</dbReference>
<dbReference type="GO" id="GO:0005737">
    <property type="term" value="C:cytoplasm"/>
    <property type="evidence" value="ECO:0007669"/>
    <property type="project" value="UniProtKB-SubCell"/>
</dbReference>
<dbReference type="Pfam" id="PF08245">
    <property type="entry name" value="Mur_ligase_M"/>
    <property type="match status" value="1"/>
</dbReference>
<keyword evidence="3 7" id="KW-0133">Cell shape</keyword>
<dbReference type="InterPro" id="IPR013221">
    <property type="entry name" value="Mur_ligase_cen"/>
</dbReference>
<dbReference type="GO" id="GO:0008360">
    <property type="term" value="P:regulation of cell shape"/>
    <property type="evidence" value="ECO:0007669"/>
    <property type="project" value="UniProtKB-KW"/>
</dbReference>
<dbReference type="PANTHER" id="PTHR23135:SF4">
    <property type="entry name" value="UDP-N-ACETYLMURAMOYL-L-ALANYL-D-GLUTAMATE--2,6-DIAMINOPIMELATE LIGASE MURE HOMOLOG, CHLOROPLASTIC"/>
    <property type="match status" value="1"/>
</dbReference>
<evidence type="ECO:0000256" key="8">
    <source>
        <dbReference type="RuleBase" id="RU004135"/>
    </source>
</evidence>
<dbReference type="NCBIfam" id="NF001126">
    <property type="entry name" value="PRK00139.1-4"/>
    <property type="match status" value="1"/>
</dbReference>
<dbReference type="UniPathway" id="UPA00219"/>
<keyword evidence="7" id="KW-0067">ATP-binding</keyword>
<feature type="binding site" evidence="7">
    <location>
        <position position="16"/>
    </location>
    <ligand>
        <name>UDP-N-acetyl-alpha-D-muramoyl-L-alanyl-D-glutamate</name>
        <dbReference type="ChEBI" id="CHEBI:83900"/>
    </ligand>
</feature>
<dbReference type="SUPFAM" id="SSF53623">
    <property type="entry name" value="MurD-like peptide ligases, catalytic domain"/>
    <property type="match status" value="1"/>
</dbReference>
<feature type="binding site" evidence="7">
    <location>
        <begin position="138"/>
        <end position="139"/>
    </location>
    <ligand>
        <name>UDP-N-acetyl-alpha-D-muramoyl-L-alanyl-D-glutamate</name>
        <dbReference type="ChEBI" id="CHEBI:83900"/>
    </ligand>
</feature>
<keyword evidence="7 12" id="KW-0436">Ligase</keyword>
<evidence type="ECO:0000256" key="2">
    <source>
        <dbReference type="ARBA" id="ARBA00022618"/>
    </source>
</evidence>
<evidence type="ECO:0000256" key="1">
    <source>
        <dbReference type="ARBA" id="ARBA00005898"/>
    </source>
</evidence>
<comment type="caution">
    <text evidence="7">Lacks conserved residue(s) required for the propagation of feature annotation.</text>
</comment>
<keyword evidence="6 7" id="KW-0961">Cell wall biogenesis/degradation</keyword>
<dbReference type="NCBIfam" id="TIGR01085">
    <property type="entry name" value="murE"/>
    <property type="match status" value="1"/>
</dbReference>
<comment type="PTM">
    <text evidence="7">Carboxylation is probably crucial for Mg(2+) binding and, consequently, for the gamma-phosphate positioning of ATP.</text>
</comment>
<evidence type="ECO:0000259" key="10">
    <source>
        <dbReference type="Pfam" id="PF02875"/>
    </source>
</evidence>
<evidence type="ECO:0000259" key="9">
    <source>
        <dbReference type="Pfam" id="PF01225"/>
    </source>
</evidence>
<gene>
    <name evidence="7" type="primary">murE</name>
    <name evidence="12" type="ORF">AVDCRST_MAG49-1484</name>
</gene>
<feature type="binding site" evidence="7">
    <location>
        <position position="165"/>
    </location>
    <ligand>
        <name>UDP-N-acetyl-alpha-D-muramoyl-L-alanyl-D-glutamate</name>
        <dbReference type="ChEBI" id="CHEBI:83900"/>
    </ligand>
</feature>
<feature type="binding site" evidence="7">
    <location>
        <position position="137"/>
    </location>
    <ligand>
        <name>UDP-N-acetyl-alpha-D-muramoyl-L-alanyl-D-glutamate</name>
        <dbReference type="ChEBI" id="CHEBI:83900"/>
    </ligand>
</feature>
<keyword evidence="7" id="KW-0460">Magnesium</keyword>
<feature type="domain" description="Mur ligase C-terminal" evidence="10">
    <location>
        <begin position="319"/>
        <end position="451"/>
    </location>
</feature>
<dbReference type="SUPFAM" id="SSF63418">
    <property type="entry name" value="MurE/MurF N-terminal domain"/>
    <property type="match status" value="1"/>
</dbReference>
<keyword evidence="7" id="KW-0963">Cytoplasm</keyword>
<evidence type="ECO:0000259" key="11">
    <source>
        <dbReference type="Pfam" id="PF08245"/>
    </source>
</evidence>
<name>A0A6J4UDQ0_9BACT</name>
<sequence length="483" mass="50884">MVGDREVEVLGITFDSRAVRPGDLFAALRGADYDGHAFVADAVDRGASAVLVEEGGNWAVPQVVVPSSRAALAPIAAAFFGRPSDQMPVIGITGTDGKTTTSFLVDAILRRAGRRTGMIGTVAVRIGDWVDRHASRQTTPESVDVQRYLRAMADDRVDWAIVEATSHGLDLHRLDEVRFRIGAVTNVTHEHLEHHGTLEAYRRAKGILFERVGSTGGTAVVNADDPGARAMLPFAAGATLLMFSAHGAAADVLATSVQPGPKGTRFDLSHGGMTEAVRFPLIGSFNVENALCAASVGLASGLTLTEVKRGLEAAPDIPGRLARVDAGQPFSVVVDYAHTPESLAKVISLLRDLHPGGRVIAVFGSAGERDVAKRALQGAVGARLADVTIATSEDPRNEDPEKIVAQIVAGAVEAGAIAGENVFAVVDRREAIQLAIGWARAGDCVLLAGKGHETSIIWGREKRPWDEAAEARQALAEASFSEA</sequence>
<feature type="domain" description="Mur ligase central" evidence="11">
    <location>
        <begin position="92"/>
        <end position="296"/>
    </location>
</feature>
<dbReference type="Pfam" id="PF02875">
    <property type="entry name" value="Mur_ligase_C"/>
    <property type="match status" value="1"/>
</dbReference>
<dbReference type="GO" id="GO:0009252">
    <property type="term" value="P:peptidoglycan biosynthetic process"/>
    <property type="evidence" value="ECO:0007669"/>
    <property type="project" value="UniProtKB-UniRule"/>
</dbReference>
<dbReference type="Pfam" id="PF01225">
    <property type="entry name" value="Mur_ligase"/>
    <property type="match status" value="1"/>
</dbReference>
<evidence type="ECO:0000256" key="5">
    <source>
        <dbReference type="ARBA" id="ARBA00023306"/>
    </source>
</evidence>
<accession>A0A6J4UDQ0</accession>
<dbReference type="GO" id="GO:0051301">
    <property type="term" value="P:cell division"/>
    <property type="evidence" value="ECO:0007669"/>
    <property type="project" value="UniProtKB-KW"/>
</dbReference>
<dbReference type="Gene3D" id="3.40.1390.10">
    <property type="entry name" value="MurE/MurF, N-terminal domain"/>
    <property type="match status" value="1"/>
</dbReference>
<keyword evidence="2 7" id="KW-0132">Cell division</keyword>
<evidence type="ECO:0000256" key="7">
    <source>
        <dbReference type="HAMAP-Rule" id="MF_00208"/>
    </source>
</evidence>
<dbReference type="InterPro" id="IPR004101">
    <property type="entry name" value="Mur_ligase_C"/>
</dbReference>
<keyword evidence="7" id="KW-0547">Nucleotide-binding</keyword>
<feature type="modified residue" description="N6-carboxylysine" evidence="7">
    <location>
        <position position="205"/>
    </location>
</feature>
<dbReference type="GO" id="GO:0000287">
    <property type="term" value="F:magnesium ion binding"/>
    <property type="evidence" value="ECO:0007669"/>
    <property type="project" value="UniProtKB-UniRule"/>
</dbReference>
<comment type="pathway">
    <text evidence="7 8">Cell wall biogenesis; peptidoglycan biosynthesis.</text>
</comment>